<evidence type="ECO:0000313" key="3">
    <source>
        <dbReference type="Proteomes" id="UP000794436"/>
    </source>
</evidence>
<keyword evidence="3" id="KW-1185">Reference proteome</keyword>
<dbReference type="EMBL" id="SPLM01000148">
    <property type="protein sequence ID" value="TMW55291.1"/>
    <property type="molecule type" value="Genomic_DNA"/>
</dbReference>
<organism evidence="2 3">
    <name type="scientific">Pythium oligandrum</name>
    <name type="common">Mycoparasitic fungus</name>
    <dbReference type="NCBI Taxonomy" id="41045"/>
    <lineage>
        <taxon>Eukaryota</taxon>
        <taxon>Sar</taxon>
        <taxon>Stramenopiles</taxon>
        <taxon>Oomycota</taxon>
        <taxon>Peronosporomycetes</taxon>
        <taxon>Pythiales</taxon>
        <taxon>Pythiaceae</taxon>
        <taxon>Pythium</taxon>
    </lineage>
</organism>
<gene>
    <name evidence="2" type="ORF">Poli38472_013182</name>
</gene>
<feature type="compositionally biased region" description="Basic residues" evidence="1">
    <location>
        <begin position="196"/>
        <end position="210"/>
    </location>
</feature>
<feature type="compositionally biased region" description="Basic and acidic residues" evidence="1">
    <location>
        <begin position="19"/>
        <end position="31"/>
    </location>
</feature>
<reference evidence="2" key="1">
    <citation type="submission" date="2019-03" db="EMBL/GenBank/DDBJ databases">
        <title>Long read genome sequence of the mycoparasitic Pythium oligandrum ATCC 38472 isolated from sugarbeet rhizosphere.</title>
        <authorList>
            <person name="Gaulin E."/>
        </authorList>
    </citation>
    <scope>NUCLEOTIDE SEQUENCE</scope>
    <source>
        <strain evidence="2">ATCC 38472_TT</strain>
    </source>
</reference>
<name>A0A8K1FAP9_PYTOL</name>
<feature type="compositionally biased region" description="Basic and acidic residues" evidence="1">
    <location>
        <begin position="120"/>
        <end position="145"/>
    </location>
</feature>
<comment type="caution">
    <text evidence="2">The sequence shown here is derived from an EMBL/GenBank/DDBJ whole genome shotgun (WGS) entry which is preliminary data.</text>
</comment>
<dbReference type="AlphaFoldDB" id="A0A8K1FAP9"/>
<sequence length="210" mass="24206">MGRVSSKRKIKQCDPFFKGSRDNGKKGKEYDLPPTESKSSKKRKRKYMSDEAIEQYVIRSSEVNNGTVALDKQAKKKKKLDGVGTIRENETMKDFNKRINTEVKRVIYEESKKTRRKSEKRKDFLQKKKEKEKQKKMTDQERYEQEYQVSGSTKRDTFAGVEKVRFGERVDAPPIMPKLKGIFKKRADAAAAAAQKKAKKGGPPAKKAKH</sequence>
<dbReference type="OrthoDB" id="5876637at2759"/>
<evidence type="ECO:0000313" key="2">
    <source>
        <dbReference type="EMBL" id="TMW55291.1"/>
    </source>
</evidence>
<dbReference type="Proteomes" id="UP000794436">
    <property type="component" value="Unassembled WGS sequence"/>
</dbReference>
<feature type="region of interest" description="Disordered" evidence="1">
    <location>
        <begin position="185"/>
        <end position="210"/>
    </location>
</feature>
<accession>A0A8K1FAP9</accession>
<evidence type="ECO:0000256" key="1">
    <source>
        <dbReference type="SAM" id="MobiDB-lite"/>
    </source>
</evidence>
<proteinExistence type="predicted"/>
<feature type="compositionally biased region" description="Basic residues" evidence="1">
    <location>
        <begin position="1"/>
        <end position="10"/>
    </location>
</feature>
<protein>
    <submittedName>
        <fullName evidence="2">Uncharacterized protein</fullName>
    </submittedName>
</protein>
<feature type="region of interest" description="Disordered" evidence="1">
    <location>
        <begin position="1"/>
        <end position="49"/>
    </location>
</feature>
<feature type="region of interest" description="Disordered" evidence="1">
    <location>
        <begin position="111"/>
        <end position="160"/>
    </location>
</feature>